<dbReference type="SUPFAM" id="SSF52096">
    <property type="entry name" value="ClpP/crotonase"/>
    <property type="match status" value="1"/>
</dbReference>
<sequence>MGFTAEYGLFLAKSVTLLVVIVALVIFIVNQRGKTKQSPGELLIREPGKEFEQLQKRLELALVDPSAQKQWRKTEKQNEKARIKEEKANAKVGGAPSKPVLFLLSFKGSMDAHEVETLRKEVSAVLSVAKPGDEVLLKLESPGGVVHGYGLAASQLQRIRDKGLPLTAVVDKVAASGGYMMACVANHIVAAPFSIIGSIGVVAQIPNIHRLLKKNDIDVELHTAGQYKRTLTMLGENSEEGREKFRQDLDETHQLFKSFVAEMRPNLDIDSVATGEHWYGKQALEKGLIDEISTSDALIISKMQQFRLLSISYARRKTLLERFTQSGASALEKAILKVWQRGQTPFL</sequence>
<dbReference type="InterPro" id="IPR029045">
    <property type="entry name" value="ClpP/crotonase-like_dom_sf"/>
</dbReference>
<keyword evidence="5 10" id="KW-0812">Transmembrane</keyword>
<evidence type="ECO:0000256" key="2">
    <source>
        <dbReference type="ARBA" id="ARBA00008683"/>
    </source>
</evidence>
<dbReference type="NCBIfam" id="NF008745">
    <property type="entry name" value="PRK11778.1"/>
    <property type="match status" value="1"/>
</dbReference>
<evidence type="ECO:0000256" key="5">
    <source>
        <dbReference type="ARBA" id="ARBA00022692"/>
    </source>
</evidence>
<dbReference type="GO" id="GO:0006508">
    <property type="term" value="P:proteolysis"/>
    <property type="evidence" value="ECO:0007669"/>
    <property type="project" value="UniProtKB-KW"/>
</dbReference>
<evidence type="ECO:0000256" key="9">
    <source>
        <dbReference type="ARBA" id="ARBA00023136"/>
    </source>
</evidence>
<dbReference type="GO" id="GO:0005886">
    <property type="term" value="C:plasma membrane"/>
    <property type="evidence" value="ECO:0007669"/>
    <property type="project" value="UniProtKB-SubCell"/>
</dbReference>
<evidence type="ECO:0000313" key="13">
    <source>
        <dbReference type="EMBL" id="SEQ43218.1"/>
    </source>
</evidence>
<accession>A0A1H9G0G2</accession>
<evidence type="ECO:0000259" key="11">
    <source>
        <dbReference type="Pfam" id="PF01343"/>
    </source>
</evidence>
<evidence type="ECO:0000313" key="14">
    <source>
        <dbReference type="Proteomes" id="UP000242515"/>
    </source>
</evidence>
<evidence type="ECO:0000256" key="1">
    <source>
        <dbReference type="ARBA" id="ARBA00004236"/>
    </source>
</evidence>
<evidence type="ECO:0000256" key="3">
    <source>
        <dbReference type="ARBA" id="ARBA00022475"/>
    </source>
</evidence>
<dbReference type="InterPro" id="IPR013703">
    <property type="entry name" value="Peptidase_S49_N_proteobac"/>
</dbReference>
<reference evidence="14" key="1">
    <citation type="submission" date="2016-10" db="EMBL/GenBank/DDBJ databases">
        <authorList>
            <person name="Varghese N."/>
            <person name="Submissions S."/>
        </authorList>
    </citation>
    <scope>NUCLEOTIDE SEQUENCE [LARGE SCALE GENOMIC DNA]</scope>
    <source>
        <strain evidence="14">8N4</strain>
    </source>
</reference>
<name>A0A1H9G0G2_9GAMM</name>
<dbReference type="CDD" id="cd07023">
    <property type="entry name" value="S49_Sppa_N_C"/>
    <property type="match status" value="1"/>
</dbReference>
<keyword evidence="8 10" id="KW-1133">Transmembrane helix</keyword>
<keyword evidence="9 10" id="KW-0472">Membrane</keyword>
<dbReference type="Proteomes" id="UP000242515">
    <property type="component" value="Unassembled WGS sequence"/>
</dbReference>
<dbReference type="GO" id="GO:0004252">
    <property type="term" value="F:serine-type endopeptidase activity"/>
    <property type="evidence" value="ECO:0007669"/>
    <property type="project" value="InterPro"/>
</dbReference>
<keyword evidence="6" id="KW-0378">Hydrolase</keyword>
<feature type="domain" description="Peptidase S49 N-terminal proteobacteria" evidence="12">
    <location>
        <begin position="3"/>
        <end position="156"/>
    </location>
</feature>
<dbReference type="PANTHER" id="PTHR42987">
    <property type="entry name" value="PEPTIDASE S49"/>
    <property type="match status" value="1"/>
</dbReference>
<keyword evidence="7" id="KW-0720">Serine protease</keyword>
<gene>
    <name evidence="13" type="ORF">SAMN05216522_10311</name>
</gene>
<feature type="domain" description="Peptidase S49" evidence="11">
    <location>
        <begin position="160"/>
        <end position="305"/>
    </location>
</feature>
<feature type="transmembrane region" description="Helical" evidence="10">
    <location>
        <begin position="7"/>
        <end position="29"/>
    </location>
</feature>
<evidence type="ECO:0000256" key="8">
    <source>
        <dbReference type="ARBA" id="ARBA00022989"/>
    </source>
</evidence>
<dbReference type="RefSeq" id="WP_092673493.1">
    <property type="nucleotide sequence ID" value="NZ_FOGC01000003.1"/>
</dbReference>
<dbReference type="Pfam" id="PF08496">
    <property type="entry name" value="Peptidase_S49_N"/>
    <property type="match status" value="1"/>
</dbReference>
<dbReference type="OrthoDB" id="5614232at2"/>
<organism evidence="13 14">
    <name type="scientific">Rosenbergiella nectarea</name>
    <dbReference type="NCBI Taxonomy" id="988801"/>
    <lineage>
        <taxon>Bacteria</taxon>
        <taxon>Pseudomonadati</taxon>
        <taxon>Pseudomonadota</taxon>
        <taxon>Gammaproteobacteria</taxon>
        <taxon>Enterobacterales</taxon>
        <taxon>Erwiniaceae</taxon>
        <taxon>Rosenbergiella</taxon>
    </lineage>
</organism>
<comment type="subcellular location">
    <subcellularLocation>
        <location evidence="1">Cell membrane</location>
    </subcellularLocation>
</comment>
<evidence type="ECO:0000256" key="10">
    <source>
        <dbReference type="SAM" id="Phobius"/>
    </source>
</evidence>
<dbReference type="Pfam" id="PF01343">
    <property type="entry name" value="Peptidase_S49"/>
    <property type="match status" value="1"/>
</dbReference>
<dbReference type="EMBL" id="FOGC01000003">
    <property type="protein sequence ID" value="SEQ43218.1"/>
    <property type="molecule type" value="Genomic_DNA"/>
</dbReference>
<dbReference type="Gene3D" id="6.20.330.10">
    <property type="match status" value="1"/>
</dbReference>
<comment type="similarity">
    <text evidence="2">Belongs to the peptidase S49 family.</text>
</comment>
<dbReference type="InterPro" id="IPR002142">
    <property type="entry name" value="Peptidase_S49"/>
</dbReference>
<evidence type="ECO:0000259" key="12">
    <source>
        <dbReference type="Pfam" id="PF08496"/>
    </source>
</evidence>
<keyword evidence="3" id="KW-1003">Cell membrane</keyword>
<protein>
    <submittedName>
        <fullName evidence="13">Serine protease SohB</fullName>
    </submittedName>
</protein>
<dbReference type="Gene3D" id="3.90.226.10">
    <property type="entry name" value="2-enoyl-CoA Hydratase, Chain A, domain 1"/>
    <property type="match status" value="1"/>
</dbReference>
<evidence type="ECO:0000256" key="4">
    <source>
        <dbReference type="ARBA" id="ARBA00022670"/>
    </source>
</evidence>
<dbReference type="InterPro" id="IPR047272">
    <property type="entry name" value="S49_SppA_C"/>
</dbReference>
<keyword evidence="4 13" id="KW-0645">Protease</keyword>
<dbReference type="STRING" id="988801.SAMN05216522_10311"/>
<keyword evidence="14" id="KW-1185">Reference proteome</keyword>
<evidence type="ECO:0000256" key="6">
    <source>
        <dbReference type="ARBA" id="ARBA00022801"/>
    </source>
</evidence>
<dbReference type="AlphaFoldDB" id="A0A1H9G0G2"/>
<proteinExistence type="inferred from homology"/>
<evidence type="ECO:0000256" key="7">
    <source>
        <dbReference type="ARBA" id="ARBA00022825"/>
    </source>
</evidence>
<dbReference type="PANTHER" id="PTHR42987:SF4">
    <property type="entry name" value="PROTEASE SOHB-RELATED"/>
    <property type="match status" value="1"/>
</dbReference>